<gene>
    <name evidence="1" type="ORF">EHS15_13995</name>
</gene>
<name>A0A4R9M189_9LEPT</name>
<accession>A0A4R9M189</accession>
<dbReference type="RefSeq" id="WP_135761181.1">
    <property type="nucleotide sequence ID" value="NZ_RQHW01000047.1"/>
</dbReference>
<dbReference type="EMBL" id="RQHW01000047">
    <property type="protein sequence ID" value="TGN18498.1"/>
    <property type="molecule type" value="Genomic_DNA"/>
</dbReference>
<comment type="caution">
    <text evidence="1">The sequence shown here is derived from an EMBL/GenBank/DDBJ whole genome shotgun (WGS) entry which is preliminary data.</text>
</comment>
<evidence type="ECO:0000313" key="1">
    <source>
        <dbReference type="EMBL" id="TGN18498.1"/>
    </source>
</evidence>
<evidence type="ECO:0008006" key="3">
    <source>
        <dbReference type="Google" id="ProtNLM"/>
    </source>
</evidence>
<keyword evidence="2" id="KW-1185">Reference proteome</keyword>
<protein>
    <recommendedName>
        <fullName evidence="3">Cytochrome C Planctomycete-type domain-containing protein</fullName>
    </recommendedName>
</protein>
<dbReference type="AlphaFoldDB" id="A0A4R9M189"/>
<dbReference type="NCBIfam" id="NF047812">
    <property type="entry name" value="LIC11213_lipo"/>
    <property type="match status" value="1"/>
</dbReference>
<dbReference type="OrthoDB" id="342808at2"/>
<proteinExistence type="predicted"/>
<organism evidence="1 2">
    <name type="scientific">Leptospira idonii</name>
    <dbReference type="NCBI Taxonomy" id="1193500"/>
    <lineage>
        <taxon>Bacteria</taxon>
        <taxon>Pseudomonadati</taxon>
        <taxon>Spirochaetota</taxon>
        <taxon>Spirochaetia</taxon>
        <taxon>Leptospirales</taxon>
        <taxon>Leptospiraceae</taxon>
        <taxon>Leptospira</taxon>
    </lineage>
</organism>
<evidence type="ECO:0000313" key="2">
    <source>
        <dbReference type="Proteomes" id="UP000298058"/>
    </source>
</evidence>
<dbReference type="Proteomes" id="UP000298058">
    <property type="component" value="Unassembled WGS sequence"/>
</dbReference>
<sequence length="145" mass="15097">MKPLSLIFRLFLVLSFTGCSYEKASEKDKDTALGALLLSRLASSSSSTASGAAGKFPIPSCETPSPAFSSLATAGFNSTCGTSGCHNGSVRYDTTSYSQVKGYTNPGSPTTSILYKEQSTGAMAIHTNQAIDKAIYCWILGGSSP</sequence>
<reference evidence="1" key="1">
    <citation type="journal article" date="2019" name="PLoS Negl. Trop. Dis.">
        <title>Revisiting the worldwide diversity of Leptospira species in the environment.</title>
        <authorList>
            <person name="Vincent A.T."/>
            <person name="Schiettekatte O."/>
            <person name="Bourhy P."/>
            <person name="Veyrier F.J."/>
            <person name="Picardeau M."/>
        </authorList>
    </citation>
    <scope>NUCLEOTIDE SEQUENCE [LARGE SCALE GENOMIC DNA]</scope>
    <source>
        <strain evidence="1">201300427</strain>
    </source>
</reference>